<dbReference type="EMBL" id="MNUJ01000036">
    <property type="protein sequence ID" value="OIN89533.1"/>
    <property type="molecule type" value="Genomic_DNA"/>
</dbReference>
<evidence type="ECO:0000313" key="2">
    <source>
        <dbReference type="Proteomes" id="UP000182753"/>
    </source>
</evidence>
<name>A0A1J4RU97_9BACT</name>
<dbReference type="Proteomes" id="UP000182753">
    <property type="component" value="Unassembled WGS sequence"/>
</dbReference>
<proteinExistence type="predicted"/>
<protein>
    <submittedName>
        <fullName evidence="1">Uncharacterized protein</fullName>
    </submittedName>
</protein>
<comment type="caution">
    <text evidence="1">The sequence shown here is derived from an EMBL/GenBank/DDBJ whole genome shotgun (WGS) entry which is preliminary data.</text>
</comment>
<reference evidence="1 2" key="1">
    <citation type="journal article" date="2016" name="Environ. Microbiol.">
        <title>Genomic resolution of a cold subsurface aquifer community provides metabolic insights for novel microbes adapted to high CO concentrations.</title>
        <authorList>
            <person name="Probst A.J."/>
            <person name="Castelle C.J."/>
            <person name="Singh A."/>
            <person name="Brown C.T."/>
            <person name="Anantharaman K."/>
            <person name="Sharon I."/>
            <person name="Hug L.A."/>
            <person name="Burstein D."/>
            <person name="Emerson J.B."/>
            <person name="Thomas B.C."/>
            <person name="Banfield J.F."/>
        </authorList>
    </citation>
    <scope>NUCLEOTIDE SEQUENCE [LARGE SCALE GENOMIC DNA]</scope>
    <source>
        <strain evidence="1">CG1_02_42_45</strain>
    </source>
</reference>
<accession>A0A1J4RU97</accession>
<gene>
    <name evidence="1" type="ORF">AUJ40_01750</name>
</gene>
<sequence>MEINVSDLGPSERQAIERMLGAVMRVEEVRIEQDGGKHQFRMLICYTSSGTVAIWRGEHCECYGGVTVSDQDRLYHDIDHHATLFDVLAESHSCSHYYSPALKPESQEGESYLTATIRRQLRAKKIGIVAP</sequence>
<organism evidence="1 2">
    <name type="scientific">Candidatus Berkelbacteria bacterium CG1_02_42_45</name>
    <dbReference type="NCBI Taxonomy" id="1805036"/>
    <lineage>
        <taxon>Bacteria</taxon>
        <taxon>Candidatus Berkelbacteria</taxon>
    </lineage>
</organism>
<dbReference type="AlphaFoldDB" id="A0A1J4RU97"/>
<evidence type="ECO:0000313" key="1">
    <source>
        <dbReference type="EMBL" id="OIN89533.1"/>
    </source>
</evidence>